<dbReference type="Pfam" id="PF04548">
    <property type="entry name" value="AIG1"/>
    <property type="match status" value="2"/>
</dbReference>
<evidence type="ECO:0000256" key="1">
    <source>
        <dbReference type="ARBA" id="ARBA00008535"/>
    </source>
</evidence>
<keyword evidence="3" id="KW-0342">GTP-binding</keyword>
<dbReference type="AlphaFoldDB" id="A0A8C5SME4"/>
<evidence type="ECO:0000259" key="5">
    <source>
        <dbReference type="Pfam" id="PF04548"/>
    </source>
</evidence>
<proteinExistence type="inferred from homology"/>
<dbReference type="Ensembl" id="ENSLLTT00000020482.1">
    <property type="protein sequence ID" value="ENSLLTP00000019754.1"/>
    <property type="gene ID" value="ENSLLTG00000014829.1"/>
</dbReference>
<dbReference type="Gene3D" id="3.40.50.300">
    <property type="entry name" value="P-loop containing nucleotide triphosphate hydrolases"/>
    <property type="match status" value="1"/>
</dbReference>
<dbReference type="InterPro" id="IPR045058">
    <property type="entry name" value="GIMA/IAN/Toc"/>
</dbReference>
<feature type="compositionally biased region" description="Basic and acidic residues" evidence="4">
    <location>
        <begin position="227"/>
        <end position="244"/>
    </location>
</feature>
<protein>
    <recommendedName>
        <fullName evidence="5">AIG1-type G domain-containing protein</fullName>
    </recommendedName>
</protein>
<dbReference type="SUPFAM" id="SSF52540">
    <property type="entry name" value="P-loop containing nucleoside triphosphate hydrolases"/>
    <property type="match status" value="1"/>
</dbReference>
<name>A0A8C5SME4_LATLA</name>
<evidence type="ECO:0000313" key="6">
    <source>
        <dbReference type="Ensembl" id="ENSLLTP00000019754.1"/>
    </source>
</evidence>
<feature type="region of interest" description="Disordered" evidence="4">
    <location>
        <begin position="209"/>
        <end position="244"/>
    </location>
</feature>
<feature type="domain" description="AIG1-type G" evidence="5">
    <location>
        <begin position="11"/>
        <end position="128"/>
    </location>
</feature>
<dbReference type="GO" id="GO:0005525">
    <property type="term" value="F:GTP binding"/>
    <property type="evidence" value="ECO:0007669"/>
    <property type="project" value="UniProtKB-KW"/>
</dbReference>
<dbReference type="PANTHER" id="PTHR10903">
    <property type="entry name" value="GTPASE, IMAP FAMILY MEMBER-RELATED"/>
    <property type="match status" value="1"/>
</dbReference>
<dbReference type="InterPro" id="IPR027417">
    <property type="entry name" value="P-loop_NTPase"/>
</dbReference>
<evidence type="ECO:0000313" key="7">
    <source>
        <dbReference type="Proteomes" id="UP000694406"/>
    </source>
</evidence>
<comment type="similarity">
    <text evidence="1">Belongs to the TRAFAC class TrmE-Era-EngA-EngB-Septin-like GTPase superfamily. AIG1/Toc34/Toc159-like paraseptin GTPase family. IAN subfamily.</text>
</comment>
<dbReference type="InterPro" id="IPR006703">
    <property type="entry name" value="G_AIG1"/>
</dbReference>
<evidence type="ECO:0000256" key="4">
    <source>
        <dbReference type="SAM" id="MobiDB-lite"/>
    </source>
</evidence>
<reference evidence="6" key="2">
    <citation type="submission" date="2025-09" db="UniProtKB">
        <authorList>
            <consortium name="Ensembl"/>
        </authorList>
    </citation>
    <scope>IDENTIFICATION</scope>
</reference>
<dbReference type="PANTHER" id="PTHR10903:SF170">
    <property type="entry name" value="GTPASE IMAP FAMILY MEMBER 7"/>
    <property type="match status" value="1"/>
</dbReference>
<reference evidence="6" key="1">
    <citation type="submission" date="2025-08" db="UniProtKB">
        <authorList>
            <consortium name="Ensembl"/>
        </authorList>
    </citation>
    <scope>IDENTIFICATION</scope>
</reference>
<organism evidence="6 7">
    <name type="scientific">Laticauda laticaudata</name>
    <name type="common">Blue-ringed sea krait</name>
    <name type="synonym">Blue-lipped sea krait</name>
    <dbReference type="NCBI Taxonomy" id="8630"/>
    <lineage>
        <taxon>Eukaryota</taxon>
        <taxon>Metazoa</taxon>
        <taxon>Chordata</taxon>
        <taxon>Craniata</taxon>
        <taxon>Vertebrata</taxon>
        <taxon>Euteleostomi</taxon>
        <taxon>Lepidosauria</taxon>
        <taxon>Squamata</taxon>
        <taxon>Bifurcata</taxon>
        <taxon>Unidentata</taxon>
        <taxon>Episquamata</taxon>
        <taxon>Toxicofera</taxon>
        <taxon>Serpentes</taxon>
        <taxon>Colubroidea</taxon>
        <taxon>Elapidae</taxon>
        <taxon>Laticaudinae</taxon>
        <taxon>Laticauda</taxon>
    </lineage>
</organism>
<feature type="domain" description="AIG1-type G" evidence="5">
    <location>
        <begin position="131"/>
        <end position="194"/>
    </location>
</feature>
<keyword evidence="7" id="KW-1185">Reference proteome</keyword>
<dbReference type="GeneTree" id="ENSGT00940000159509"/>
<evidence type="ECO:0000256" key="2">
    <source>
        <dbReference type="ARBA" id="ARBA00022741"/>
    </source>
</evidence>
<sequence length="244" mass="27588">PVSSEGREFLILLVDRIGIGKSATGNTIMGSEVFESGWTHRSATLACQKEEAQLKGRKVGMADTPGFDHISPPHEYTAAEVSKYVKFCPLGPHVILHVMDPSCSSQEMKMAQLIKEMFGCKAKDYTIIFDENLKEYIAKCKNRYLVFNNEAEGSEREAQVTELMTRIDDLVHRNRNAPCYTEDMMNFKGETTSRVEENCISPPQLAITPFPEGGCNSGQKWSPQRRTRPEKNVQEEDKKRKFCV</sequence>
<dbReference type="Proteomes" id="UP000694406">
    <property type="component" value="Unplaced"/>
</dbReference>
<evidence type="ECO:0000256" key="3">
    <source>
        <dbReference type="ARBA" id="ARBA00023134"/>
    </source>
</evidence>
<keyword evidence="2" id="KW-0547">Nucleotide-binding</keyword>
<accession>A0A8C5SME4</accession>